<name>A0A6N2TYX0_9BACT</name>
<accession>A0A6N2TYX0</accession>
<dbReference type="RefSeq" id="WP_102722507.1">
    <property type="nucleotide sequence ID" value="NZ_CACRSS010000016.1"/>
</dbReference>
<protein>
    <submittedName>
        <fullName evidence="1">Uncharacterized protein</fullName>
    </submittedName>
</protein>
<proteinExistence type="predicted"/>
<evidence type="ECO:0000313" key="1">
    <source>
        <dbReference type="EMBL" id="VYT11135.1"/>
    </source>
</evidence>
<reference evidence="1" key="1">
    <citation type="submission" date="2019-11" db="EMBL/GenBank/DDBJ databases">
        <authorList>
            <person name="Feng L."/>
        </authorList>
    </citation>
    <scope>NUCLEOTIDE SEQUENCE</scope>
    <source>
        <strain evidence="1">AMuciniphilaLFYP55</strain>
    </source>
</reference>
<gene>
    <name evidence="1" type="ORF">AMLFYP55_00665</name>
</gene>
<dbReference type="AlphaFoldDB" id="A0A6N2TYX0"/>
<organism evidence="1">
    <name type="scientific">Akkermansia muciniphila</name>
    <dbReference type="NCBI Taxonomy" id="239935"/>
    <lineage>
        <taxon>Bacteria</taxon>
        <taxon>Pseudomonadati</taxon>
        <taxon>Verrucomicrobiota</taxon>
        <taxon>Verrucomicrobiia</taxon>
        <taxon>Verrucomicrobiales</taxon>
        <taxon>Akkermansiaceae</taxon>
        <taxon>Akkermansia</taxon>
    </lineage>
</organism>
<dbReference type="EMBL" id="CACRSS010000016">
    <property type="protein sequence ID" value="VYT11135.1"/>
    <property type="molecule type" value="Genomic_DNA"/>
</dbReference>
<sequence length="356" mass="40954">MLNGWTFQNQLQHKNSLMEGKLVWDSSLDEVPMKFSVPSVPYVFTAIPEIKSKFTPLDIDKFIEMARHRKDSGSFSHFLIVPYLSKSHLDLLDQEPCILAADLCGNGLIKQPSFYMRLSGNPNQFPSPTRVPRPYSNTSAQAAMVLVEEKLWPAQQQILERIELRGGRMTKGQLSRLITSYEQDGAIRREGRSNVIVHNPGRLLDRLHQEWKQPEGEGPYNYRLPSELNWRELIIKANEHRVKWCYAPEYSLRRYASFGEGGPMILWTEDPAFFWEYGKMEAVSSPAFSQLELSFISSPLAFFQAEKAFDGSIWSGPVMTWIQASRGDARQQETAQQLYTDLVNFRYSKLLNFARS</sequence>